<dbReference type="RefSeq" id="WP_344041250.1">
    <property type="nucleotide sequence ID" value="NZ_BAAAKE010000028.1"/>
</dbReference>
<sequence length="54" mass="5824">MLRDLLTRTSDTHCTAPTGRNGGHCGKRRLTGRLADGTTCGSPACALWHADRRT</sequence>
<comment type="caution">
    <text evidence="2">The sequence shown here is derived from an EMBL/GenBank/DDBJ whole genome shotgun (WGS) entry which is preliminary data.</text>
</comment>
<proteinExistence type="predicted"/>
<feature type="region of interest" description="Disordered" evidence="1">
    <location>
        <begin position="1"/>
        <end position="22"/>
    </location>
</feature>
<protein>
    <submittedName>
        <fullName evidence="2">Uncharacterized protein</fullName>
    </submittedName>
</protein>
<evidence type="ECO:0000313" key="2">
    <source>
        <dbReference type="EMBL" id="MFC5053225.1"/>
    </source>
</evidence>
<dbReference type="Proteomes" id="UP001595833">
    <property type="component" value="Unassembled WGS sequence"/>
</dbReference>
<reference evidence="3" key="1">
    <citation type="journal article" date="2019" name="Int. J. Syst. Evol. Microbiol.">
        <title>The Global Catalogue of Microorganisms (GCM) 10K type strain sequencing project: providing services to taxonomists for standard genome sequencing and annotation.</title>
        <authorList>
            <consortium name="The Broad Institute Genomics Platform"/>
            <consortium name="The Broad Institute Genome Sequencing Center for Infectious Disease"/>
            <person name="Wu L."/>
            <person name="Ma J."/>
        </authorList>
    </citation>
    <scope>NUCLEOTIDE SEQUENCE [LARGE SCALE GENOMIC DNA]</scope>
    <source>
        <strain evidence="3">KCTC 12848</strain>
    </source>
</reference>
<keyword evidence="3" id="KW-1185">Reference proteome</keyword>
<evidence type="ECO:0000313" key="3">
    <source>
        <dbReference type="Proteomes" id="UP001595833"/>
    </source>
</evidence>
<dbReference type="EMBL" id="JBHSJB010000005">
    <property type="protein sequence ID" value="MFC5053225.1"/>
    <property type="molecule type" value="Genomic_DNA"/>
</dbReference>
<evidence type="ECO:0000256" key="1">
    <source>
        <dbReference type="SAM" id="MobiDB-lite"/>
    </source>
</evidence>
<accession>A0ABV9XS79</accession>
<gene>
    <name evidence="2" type="ORF">ACFPFM_05565</name>
</gene>
<name>A0ABV9XS79_9PSEU</name>
<organism evidence="2 3">
    <name type="scientific">Saccharothrix xinjiangensis</name>
    <dbReference type="NCBI Taxonomy" id="204798"/>
    <lineage>
        <taxon>Bacteria</taxon>
        <taxon>Bacillati</taxon>
        <taxon>Actinomycetota</taxon>
        <taxon>Actinomycetes</taxon>
        <taxon>Pseudonocardiales</taxon>
        <taxon>Pseudonocardiaceae</taxon>
        <taxon>Saccharothrix</taxon>
    </lineage>
</organism>